<sequence>MCVLSNITPVPSASVTNKPVFEAHQKLLQWRRLPELSVQVWLKEKSTANKSLCAPPRCLFISLTLCAFQLVEGAHCIPLCCRCFMPPLTTTDGLLFTCRFCTKWTMR</sequence>
<protein>
    <submittedName>
        <fullName evidence="1">Uncharacterized protein</fullName>
    </submittedName>
</protein>
<evidence type="ECO:0000313" key="1">
    <source>
        <dbReference type="EMBL" id="MED6238760.1"/>
    </source>
</evidence>
<evidence type="ECO:0000313" key="2">
    <source>
        <dbReference type="Proteomes" id="UP001345963"/>
    </source>
</evidence>
<gene>
    <name evidence="1" type="ORF">ATANTOWER_029220</name>
</gene>
<organism evidence="1 2">
    <name type="scientific">Ataeniobius toweri</name>
    <dbReference type="NCBI Taxonomy" id="208326"/>
    <lineage>
        <taxon>Eukaryota</taxon>
        <taxon>Metazoa</taxon>
        <taxon>Chordata</taxon>
        <taxon>Craniata</taxon>
        <taxon>Vertebrata</taxon>
        <taxon>Euteleostomi</taxon>
        <taxon>Actinopterygii</taxon>
        <taxon>Neopterygii</taxon>
        <taxon>Teleostei</taxon>
        <taxon>Neoteleostei</taxon>
        <taxon>Acanthomorphata</taxon>
        <taxon>Ovalentaria</taxon>
        <taxon>Atherinomorphae</taxon>
        <taxon>Cyprinodontiformes</taxon>
        <taxon>Goodeidae</taxon>
        <taxon>Ataeniobius</taxon>
    </lineage>
</organism>
<keyword evidence="2" id="KW-1185">Reference proteome</keyword>
<dbReference type="Proteomes" id="UP001345963">
    <property type="component" value="Unassembled WGS sequence"/>
</dbReference>
<reference evidence="1 2" key="1">
    <citation type="submission" date="2021-07" db="EMBL/GenBank/DDBJ databases">
        <authorList>
            <person name="Palmer J.M."/>
        </authorList>
    </citation>
    <scope>NUCLEOTIDE SEQUENCE [LARGE SCALE GENOMIC DNA]</scope>
    <source>
        <strain evidence="1 2">AT_MEX2019</strain>
        <tissue evidence="1">Muscle</tissue>
    </source>
</reference>
<accession>A0ABU7ALK5</accession>
<comment type="caution">
    <text evidence="1">The sequence shown here is derived from an EMBL/GenBank/DDBJ whole genome shotgun (WGS) entry which is preliminary data.</text>
</comment>
<dbReference type="EMBL" id="JAHUTI010020421">
    <property type="protein sequence ID" value="MED6238760.1"/>
    <property type="molecule type" value="Genomic_DNA"/>
</dbReference>
<name>A0ABU7ALK5_9TELE</name>
<proteinExistence type="predicted"/>